<proteinExistence type="predicted"/>
<dbReference type="PROSITE" id="PS50011">
    <property type="entry name" value="PROTEIN_KINASE_DOM"/>
    <property type="match status" value="1"/>
</dbReference>
<evidence type="ECO:0000313" key="3">
    <source>
        <dbReference type="Proteomes" id="UP000017559"/>
    </source>
</evidence>
<dbReference type="PROSITE" id="PS00108">
    <property type="entry name" value="PROTEIN_KINASE_ST"/>
    <property type="match status" value="1"/>
</dbReference>
<dbReference type="InterPro" id="IPR001245">
    <property type="entry name" value="Ser-Thr/Tyr_kinase_cat_dom"/>
</dbReference>
<dbReference type="AlphaFoldDB" id="V2WPS2"/>
<evidence type="ECO:0000259" key="1">
    <source>
        <dbReference type="PROSITE" id="PS50011"/>
    </source>
</evidence>
<dbReference type="InterPro" id="IPR051681">
    <property type="entry name" value="Ser/Thr_Kinases-Pseudokinases"/>
</dbReference>
<sequence length="508" mass="57627">MRPVVRRHNSTPEFSIFHDFDDGPPETDAVMDALDGPGIGRRRGPPEPLDDLDRYCKRPRLDGWGSQSLVEEPQRNISIDRELDRMKVILNNEVQYQKLISQNGLMAQNLLDLLQQLAEYTMPPLRSQIYKAMLRLSSHSCHHPRCLSLKHVKKLEEYPVAGGGFGDVYKGAMGRYQTTVVCLKVVKVYLTSNVEKLLSDYIREAIIWRQLKHPNVLPFVGIYYLDGSRTHLCLVSPWMERNLVEFLKNATPDDIDHEMLIFDIARGLAYLHSEKVVHGDLKGVNILMRSSDRPCIADFGLARVADSKVRRMSSSTEAHHLGTIRWLAPELLKDDGRTSKSSDMYAFGCVCYEIFSRGYPPFSNLNDWAVIHRILNLNERPSRPCDSPGLTDSMWSMIELCWLENEAARPSAEEVVAQLEYHHVKGNDTLCPDWDESLSEVLRENLDYPSRTSFGDEIEELLSQLESSCIPLDGELLEGLKESGTGCDDDICISADSIFDSENSNHVS</sequence>
<gene>
    <name evidence="2" type="ORF">Moror_3708</name>
</gene>
<keyword evidence="3" id="KW-1185">Reference proteome</keyword>
<dbReference type="InterPro" id="IPR008271">
    <property type="entry name" value="Ser/Thr_kinase_AS"/>
</dbReference>
<protein>
    <submittedName>
        <fullName evidence="2">TKL/TKL-ccinproteinkinase</fullName>
    </submittedName>
</protein>
<dbReference type="PANTHER" id="PTHR44329">
    <property type="entry name" value="SERINE/THREONINE-PROTEIN KINASE TNNI3K-RELATED"/>
    <property type="match status" value="1"/>
</dbReference>
<reference evidence="2 3" key="1">
    <citation type="journal article" date="2014" name="BMC Genomics">
        <title>Genome and secretome analysis of the hemibiotrophic fungal pathogen, Moniliophthora roreri, which causes frosty pod rot disease of cacao: mechanisms of the biotrophic and necrotrophic phases.</title>
        <authorList>
            <person name="Meinhardt L.W."/>
            <person name="Costa G.G.L."/>
            <person name="Thomazella D.P.T."/>
            <person name="Teixeira P.J.P.L."/>
            <person name="Carazzolle M.F."/>
            <person name="Schuster S.C."/>
            <person name="Carlson J.E."/>
            <person name="Guiltinan M.J."/>
            <person name="Mieczkowski P."/>
            <person name="Farmer A."/>
            <person name="Ramaraj T."/>
            <person name="Crozier J."/>
            <person name="Davis R.E."/>
            <person name="Shao J."/>
            <person name="Melnick R.L."/>
            <person name="Pereira G.A.G."/>
            <person name="Bailey B.A."/>
        </authorList>
    </citation>
    <scope>NUCLEOTIDE SEQUENCE [LARGE SCALE GENOMIC DNA]</scope>
    <source>
        <strain evidence="2 3">MCA 2997</strain>
    </source>
</reference>
<feature type="domain" description="Protein kinase" evidence="1">
    <location>
        <begin position="154"/>
        <end position="425"/>
    </location>
</feature>
<dbReference type="Pfam" id="PF07714">
    <property type="entry name" value="PK_Tyr_Ser-Thr"/>
    <property type="match status" value="1"/>
</dbReference>
<dbReference type="EMBL" id="AWSO01001877">
    <property type="protein sequence ID" value="ESK82546.1"/>
    <property type="molecule type" value="Genomic_DNA"/>
</dbReference>
<dbReference type="STRING" id="1381753.V2WPS2"/>
<dbReference type="InterPro" id="IPR000719">
    <property type="entry name" value="Prot_kinase_dom"/>
</dbReference>
<dbReference type="Gene3D" id="1.10.510.10">
    <property type="entry name" value="Transferase(Phosphotransferase) domain 1"/>
    <property type="match status" value="1"/>
</dbReference>
<organism evidence="2 3">
    <name type="scientific">Moniliophthora roreri (strain MCA 2997)</name>
    <name type="common">Cocoa frosty pod rot fungus</name>
    <name type="synonym">Crinipellis roreri</name>
    <dbReference type="NCBI Taxonomy" id="1381753"/>
    <lineage>
        <taxon>Eukaryota</taxon>
        <taxon>Fungi</taxon>
        <taxon>Dikarya</taxon>
        <taxon>Basidiomycota</taxon>
        <taxon>Agaricomycotina</taxon>
        <taxon>Agaricomycetes</taxon>
        <taxon>Agaricomycetidae</taxon>
        <taxon>Agaricales</taxon>
        <taxon>Marasmiineae</taxon>
        <taxon>Marasmiaceae</taxon>
        <taxon>Moniliophthora</taxon>
    </lineage>
</organism>
<comment type="caution">
    <text evidence="2">The sequence shown here is derived from an EMBL/GenBank/DDBJ whole genome shotgun (WGS) entry which is preliminary data.</text>
</comment>
<dbReference type="GO" id="GO:0005524">
    <property type="term" value="F:ATP binding"/>
    <property type="evidence" value="ECO:0007669"/>
    <property type="project" value="InterPro"/>
</dbReference>
<dbReference type="KEGG" id="mrr:Moror_3708"/>
<dbReference type="GO" id="GO:0004674">
    <property type="term" value="F:protein serine/threonine kinase activity"/>
    <property type="evidence" value="ECO:0007669"/>
    <property type="project" value="TreeGrafter"/>
</dbReference>
<dbReference type="SUPFAM" id="SSF56112">
    <property type="entry name" value="Protein kinase-like (PK-like)"/>
    <property type="match status" value="1"/>
</dbReference>
<dbReference type="Proteomes" id="UP000017559">
    <property type="component" value="Unassembled WGS sequence"/>
</dbReference>
<name>V2WPS2_MONRO</name>
<evidence type="ECO:0000313" key="2">
    <source>
        <dbReference type="EMBL" id="ESK82546.1"/>
    </source>
</evidence>
<dbReference type="HOGENOM" id="CLU_000288_7_18_1"/>
<dbReference type="OrthoDB" id="122279at2759"/>
<dbReference type="InterPro" id="IPR011009">
    <property type="entry name" value="Kinase-like_dom_sf"/>
</dbReference>
<accession>V2WPS2</accession>
<dbReference type="SMART" id="SM00220">
    <property type="entry name" value="S_TKc"/>
    <property type="match status" value="1"/>
</dbReference>